<evidence type="ECO:0000256" key="1">
    <source>
        <dbReference type="SAM" id="SignalP"/>
    </source>
</evidence>
<sequence length="142" mass="16348">MRHHPQSLLRNQSPHHRWLQRWLSLLLLLLPHRLKDRRVETQTIITGLMGRTAAISLLTGPLQRFILHQEVDLRLGTSLEVRNEYPSGEMEDPHADLDLTERSMSFFSVCVISVNKYVVSIAMIASGLLDVWIEGIVDQLIF</sequence>
<feature type="signal peptide" evidence="1">
    <location>
        <begin position="1"/>
        <end position="36"/>
    </location>
</feature>
<name>A9P246_PICSI</name>
<organism evidence="2">
    <name type="scientific">Picea sitchensis</name>
    <name type="common">Sitka spruce</name>
    <name type="synonym">Pinus sitchensis</name>
    <dbReference type="NCBI Taxonomy" id="3332"/>
    <lineage>
        <taxon>Eukaryota</taxon>
        <taxon>Viridiplantae</taxon>
        <taxon>Streptophyta</taxon>
        <taxon>Embryophyta</taxon>
        <taxon>Tracheophyta</taxon>
        <taxon>Spermatophyta</taxon>
        <taxon>Pinopsida</taxon>
        <taxon>Pinidae</taxon>
        <taxon>Conifers I</taxon>
        <taxon>Pinales</taxon>
        <taxon>Pinaceae</taxon>
        <taxon>Picea</taxon>
    </lineage>
</organism>
<dbReference type="EMBL" id="EF087722">
    <property type="protein sequence ID" value="ABK26957.1"/>
    <property type="molecule type" value="mRNA"/>
</dbReference>
<evidence type="ECO:0000313" key="2">
    <source>
        <dbReference type="EMBL" id="ABK26957.1"/>
    </source>
</evidence>
<accession>A9P246</accession>
<keyword evidence="1" id="KW-0732">Signal</keyword>
<protein>
    <submittedName>
        <fullName evidence="2">Uncharacterized protein</fullName>
    </submittedName>
</protein>
<feature type="chain" id="PRO_5002739257" evidence="1">
    <location>
        <begin position="37"/>
        <end position="142"/>
    </location>
</feature>
<proteinExistence type="evidence at transcript level"/>
<reference evidence="2" key="1">
    <citation type="journal article" date="2008" name="BMC Genomics">
        <title>A conifer genomics resource of 200,000 spruce (Picea spp.) ESTs and 6,464 high-quality, sequence-finished full-length cDNAs for Sitka spruce (Picea sitchensis).</title>
        <authorList>
            <person name="Ralph S.G."/>
            <person name="Chun H.J."/>
            <person name="Kolosova N."/>
            <person name="Cooper D."/>
            <person name="Oddy C."/>
            <person name="Ritland C.E."/>
            <person name="Kirkpatrick R."/>
            <person name="Moore R."/>
            <person name="Barber S."/>
            <person name="Holt R.A."/>
            <person name="Jones S.J."/>
            <person name="Marra M.A."/>
            <person name="Douglas C.J."/>
            <person name="Ritland K."/>
            <person name="Bohlmann J."/>
        </authorList>
    </citation>
    <scope>NUCLEOTIDE SEQUENCE</scope>
    <source>
        <tissue evidence="2">Green portion of the leader tissue</tissue>
    </source>
</reference>
<dbReference type="AlphaFoldDB" id="A9P246"/>